<protein>
    <recommendedName>
        <fullName evidence="10">Chromatin modification-related protein EAF7</fullName>
    </recommendedName>
</protein>
<dbReference type="OrthoDB" id="1911236at2759"/>
<evidence type="ECO:0000313" key="9">
    <source>
        <dbReference type="Proteomes" id="UP000015453"/>
    </source>
</evidence>
<organism evidence="8 9">
    <name type="scientific">Genlisea aurea</name>
    <dbReference type="NCBI Taxonomy" id="192259"/>
    <lineage>
        <taxon>Eukaryota</taxon>
        <taxon>Viridiplantae</taxon>
        <taxon>Streptophyta</taxon>
        <taxon>Embryophyta</taxon>
        <taxon>Tracheophyta</taxon>
        <taxon>Spermatophyta</taxon>
        <taxon>Magnoliopsida</taxon>
        <taxon>eudicotyledons</taxon>
        <taxon>Gunneridae</taxon>
        <taxon>Pentapetalae</taxon>
        <taxon>asterids</taxon>
        <taxon>lamiids</taxon>
        <taxon>Lamiales</taxon>
        <taxon>Lentibulariaceae</taxon>
        <taxon>Genlisea</taxon>
    </lineage>
</organism>
<dbReference type="GO" id="GO:0005634">
    <property type="term" value="C:nucleus"/>
    <property type="evidence" value="ECO:0007669"/>
    <property type="project" value="UniProtKB-SubCell"/>
</dbReference>
<evidence type="ECO:0000256" key="7">
    <source>
        <dbReference type="SAM" id="MobiDB-lite"/>
    </source>
</evidence>
<dbReference type="PANTHER" id="PTHR13581">
    <property type="entry name" value="MRG-BINDING PROTEIN"/>
    <property type="match status" value="1"/>
</dbReference>
<evidence type="ECO:0000256" key="4">
    <source>
        <dbReference type="ARBA" id="ARBA00023015"/>
    </source>
</evidence>
<dbReference type="EMBL" id="AUSU01003812">
    <property type="protein sequence ID" value="EPS66193.1"/>
    <property type="molecule type" value="Genomic_DNA"/>
</dbReference>
<dbReference type="Proteomes" id="UP000015453">
    <property type="component" value="Unassembled WGS sequence"/>
</dbReference>
<evidence type="ECO:0000256" key="5">
    <source>
        <dbReference type="ARBA" id="ARBA00023163"/>
    </source>
</evidence>
<keyword evidence="5" id="KW-0804">Transcription</keyword>
<feature type="compositionally biased region" description="Acidic residues" evidence="7">
    <location>
        <begin position="23"/>
        <end position="40"/>
    </location>
</feature>
<dbReference type="GO" id="GO:0035267">
    <property type="term" value="C:NuA4 histone acetyltransferase complex"/>
    <property type="evidence" value="ECO:0007669"/>
    <property type="project" value="TreeGrafter"/>
</dbReference>
<keyword evidence="9" id="KW-1185">Reference proteome</keyword>
<dbReference type="GO" id="GO:0006357">
    <property type="term" value="P:regulation of transcription by RNA polymerase II"/>
    <property type="evidence" value="ECO:0007669"/>
    <property type="project" value="TreeGrafter"/>
</dbReference>
<evidence type="ECO:0000313" key="8">
    <source>
        <dbReference type="EMBL" id="EPS66193.1"/>
    </source>
</evidence>
<evidence type="ECO:0000256" key="3">
    <source>
        <dbReference type="ARBA" id="ARBA00022853"/>
    </source>
</evidence>
<reference evidence="8 9" key="1">
    <citation type="journal article" date="2013" name="BMC Genomics">
        <title>The miniature genome of a carnivorous plant Genlisea aurea contains a low number of genes and short non-coding sequences.</title>
        <authorList>
            <person name="Leushkin E.V."/>
            <person name="Sutormin R.A."/>
            <person name="Nabieva E.R."/>
            <person name="Penin A.A."/>
            <person name="Kondrashov A.S."/>
            <person name="Logacheva M.D."/>
        </authorList>
    </citation>
    <scope>NUCLEOTIDE SEQUENCE [LARGE SCALE GENOMIC DNA]</scope>
</reference>
<accession>S8DSN6</accession>
<name>S8DSN6_9LAMI</name>
<keyword evidence="6" id="KW-0539">Nucleus</keyword>
<evidence type="ECO:0008006" key="10">
    <source>
        <dbReference type="Google" id="ProtNLM"/>
    </source>
</evidence>
<dbReference type="GO" id="GO:0006325">
    <property type="term" value="P:chromatin organization"/>
    <property type="evidence" value="ECO:0007669"/>
    <property type="project" value="UniProtKB-KW"/>
</dbReference>
<evidence type="ECO:0000256" key="1">
    <source>
        <dbReference type="ARBA" id="ARBA00004123"/>
    </source>
</evidence>
<gene>
    <name evidence="8" type="ORF">M569_08585</name>
</gene>
<dbReference type="PANTHER" id="PTHR13581:SF5">
    <property type="entry name" value="MRG_MORF4L-BINDING PROTEIN"/>
    <property type="match status" value="1"/>
</dbReference>
<keyword evidence="3" id="KW-0156">Chromatin regulator</keyword>
<dbReference type="AlphaFoldDB" id="S8DSN6"/>
<feature type="region of interest" description="Disordered" evidence="7">
    <location>
        <begin position="1"/>
        <end position="53"/>
    </location>
</feature>
<sequence>MGQMASGKSKKQVKEEVKVEAQTVDEEEEEEEEREREQEQDGVSVHSPCKIKSSSLRKENSDVELELALLESLEIYPPAKLQGPHRHFVIYGLTEYMRRSFNRPFTGEEVLNLLGRFYNLEMVKADDEDSDFLNQEEDFCLPESYFSGEDS</sequence>
<dbReference type="InterPro" id="IPR012423">
    <property type="entry name" value="Eaf7/MRGBP"/>
</dbReference>
<comment type="caution">
    <text evidence="8">The sequence shown here is derived from an EMBL/GenBank/DDBJ whole genome shotgun (WGS) entry which is preliminary data.</text>
</comment>
<comment type="similarity">
    <text evidence="2">Belongs to the EAF7 family.</text>
</comment>
<proteinExistence type="inferred from homology"/>
<comment type="subcellular location">
    <subcellularLocation>
        <location evidence="1">Nucleus</location>
    </subcellularLocation>
</comment>
<evidence type="ECO:0000256" key="6">
    <source>
        <dbReference type="ARBA" id="ARBA00023242"/>
    </source>
</evidence>
<evidence type="ECO:0000256" key="2">
    <source>
        <dbReference type="ARBA" id="ARBA00007117"/>
    </source>
</evidence>
<keyword evidence="4" id="KW-0805">Transcription regulation</keyword>